<evidence type="ECO:0008006" key="3">
    <source>
        <dbReference type="Google" id="ProtNLM"/>
    </source>
</evidence>
<organism evidence="1 2">
    <name type="scientific">Candidatus Staskawiczbacteria bacterium RIFCSPLOWO2_01_FULL_38_12b</name>
    <dbReference type="NCBI Taxonomy" id="1802214"/>
    <lineage>
        <taxon>Bacteria</taxon>
        <taxon>Candidatus Staskawicziibacteriota</taxon>
    </lineage>
</organism>
<dbReference type="EMBL" id="MHPA01000006">
    <property type="protein sequence ID" value="OGZ73820.1"/>
    <property type="molecule type" value="Genomic_DNA"/>
</dbReference>
<proteinExistence type="predicted"/>
<sequence length="156" mass="18113">MASEVLGIDIGGVIISYSPDNFGVFHPVPGVFEALKRLKEEKFGEKIFIVSHAGESMERLMLWWLNSHDFYNITGIRFENVYFCRKRMEKARICKNFGVTHFIDDRKEILHYLHQAGIPNLYLFGGNRQEPEVFDQVLPHVTTVESYTQFLEKLLG</sequence>
<dbReference type="SUPFAM" id="SSF56784">
    <property type="entry name" value="HAD-like"/>
    <property type="match status" value="1"/>
</dbReference>
<dbReference type="Gene3D" id="3.40.50.1000">
    <property type="entry name" value="HAD superfamily/HAD-like"/>
    <property type="match status" value="1"/>
</dbReference>
<reference evidence="1 2" key="1">
    <citation type="journal article" date="2016" name="Nat. Commun.">
        <title>Thousands of microbial genomes shed light on interconnected biogeochemical processes in an aquifer system.</title>
        <authorList>
            <person name="Anantharaman K."/>
            <person name="Brown C.T."/>
            <person name="Hug L.A."/>
            <person name="Sharon I."/>
            <person name="Castelle C.J."/>
            <person name="Probst A.J."/>
            <person name="Thomas B.C."/>
            <person name="Singh A."/>
            <person name="Wilkins M.J."/>
            <person name="Karaoz U."/>
            <person name="Brodie E.L."/>
            <person name="Williams K.H."/>
            <person name="Hubbard S.S."/>
            <person name="Banfield J.F."/>
        </authorList>
    </citation>
    <scope>NUCLEOTIDE SEQUENCE [LARGE SCALE GENOMIC DNA]</scope>
</reference>
<protein>
    <recommendedName>
        <fullName evidence="3">FCP1 homology domain-containing protein</fullName>
    </recommendedName>
</protein>
<accession>A0A1G2IH97</accession>
<dbReference type="AlphaFoldDB" id="A0A1G2IH97"/>
<dbReference type="Proteomes" id="UP000176774">
    <property type="component" value="Unassembled WGS sequence"/>
</dbReference>
<evidence type="ECO:0000313" key="1">
    <source>
        <dbReference type="EMBL" id="OGZ73820.1"/>
    </source>
</evidence>
<gene>
    <name evidence="1" type="ORF">A2908_01260</name>
</gene>
<dbReference type="InterPro" id="IPR023214">
    <property type="entry name" value="HAD_sf"/>
</dbReference>
<comment type="caution">
    <text evidence="1">The sequence shown here is derived from an EMBL/GenBank/DDBJ whole genome shotgun (WGS) entry which is preliminary data.</text>
</comment>
<dbReference type="InterPro" id="IPR036412">
    <property type="entry name" value="HAD-like_sf"/>
</dbReference>
<name>A0A1G2IH97_9BACT</name>
<evidence type="ECO:0000313" key="2">
    <source>
        <dbReference type="Proteomes" id="UP000176774"/>
    </source>
</evidence>
<dbReference type="STRING" id="1802214.A2908_01260"/>